<evidence type="ECO:0000313" key="2">
    <source>
        <dbReference type="Proteomes" id="UP001447979"/>
    </source>
</evidence>
<protein>
    <recommendedName>
        <fullName evidence="3">DUF5348 domain-containing protein</fullName>
    </recommendedName>
</protein>
<sequence>MSSKKHTDDIFEATYATYLVTGETVALVEPILGEYGRRYWLCRKENDELIITEDYNLTDYYYWTA</sequence>
<keyword evidence="2" id="KW-1185">Reference proteome</keyword>
<dbReference type="RefSeq" id="WP_349169797.1">
    <property type="nucleotide sequence ID" value="NZ_JBBMFO010000001.1"/>
</dbReference>
<name>A0ABV1CBT6_9FIRM</name>
<dbReference type="Proteomes" id="UP001447979">
    <property type="component" value="Unassembled WGS sequence"/>
</dbReference>
<organism evidence="1 2">
    <name type="scientific">Peptoniphilus hominis</name>
    <name type="common">ex Hitch et al. 2025</name>
    <dbReference type="NCBI Taxonomy" id="3133174"/>
    <lineage>
        <taxon>Bacteria</taxon>
        <taxon>Bacillati</taxon>
        <taxon>Bacillota</taxon>
        <taxon>Tissierellia</taxon>
        <taxon>Tissierellales</taxon>
        <taxon>Peptoniphilaceae</taxon>
        <taxon>Peptoniphilus</taxon>
    </lineage>
</organism>
<accession>A0ABV1CBT6</accession>
<gene>
    <name evidence="1" type="ORF">WMO19_00725</name>
</gene>
<evidence type="ECO:0008006" key="3">
    <source>
        <dbReference type="Google" id="ProtNLM"/>
    </source>
</evidence>
<proteinExistence type="predicted"/>
<comment type="caution">
    <text evidence="1">The sequence shown here is derived from an EMBL/GenBank/DDBJ whole genome shotgun (WGS) entry which is preliminary data.</text>
</comment>
<reference evidence="1 2" key="1">
    <citation type="submission" date="2024-03" db="EMBL/GenBank/DDBJ databases">
        <title>Human intestinal bacterial collection.</title>
        <authorList>
            <person name="Pauvert C."/>
            <person name="Hitch T.C.A."/>
            <person name="Clavel T."/>
        </authorList>
    </citation>
    <scope>NUCLEOTIDE SEQUENCE [LARGE SCALE GENOMIC DNA]</scope>
    <source>
        <strain evidence="1 2">CLA-SR-H025</strain>
    </source>
</reference>
<dbReference type="EMBL" id="JBBMFO010000001">
    <property type="protein sequence ID" value="MEQ2400121.1"/>
    <property type="molecule type" value="Genomic_DNA"/>
</dbReference>
<evidence type="ECO:0000313" key="1">
    <source>
        <dbReference type="EMBL" id="MEQ2400121.1"/>
    </source>
</evidence>